<feature type="transmembrane region" description="Helical" evidence="10">
    <location>
        <begin position="49"/>
        <end position="70"/>
    </location>
</feature>
<keyword evidence="10" id="KW-1133">Transmembrane helix</keyword>
<dbReference type="Gene3D" id="1.20.5.1930">
    <property type="match status" value="1"/>
</dbReference>
<comment type="caution">
    <text evidence="12">The sequence shown here is derived from an EMBL/GenBank/DDBJ whole genome shotgun (WGS) entry which is preliminary data.</text>
</comment>
<evidence type="ECO:0000313" key="12">
    <source>
        <dbReference type="EMBL" id="MFC5907593.1"/>
    </source>
</evidence>
<proteinExistence type="predicted"/>
<feature type="transmembrane region" description="Helical" evidence="10">
    <location>
        <begin position="125"/>
        <end position="144"/>
    </location>
</feature>
<feature type="domain" description="Histidine kinase/HSP90-like ATPase" evidence="11">
    <location>
        <begin position="332"/>
        <end position="427"/>
    </location>
</feature>
<protein>
    <recommendedName>
        <fullName evidence="2">histidine kinase</fullName>
        <ecNumber evidence="2">2.7.13.3</ecNumber>
    </recommendedName>
</protein>
<keyword evidence="6 12" id="KW-0418">Kinase</keyword>
<dbReference type="InterPro" id="IPR036890">
    <property type="entry name" value="HATPase_C_sf"/>
</dbReference>
<comment type="catalytic activity">
    <reaction evidence="1">
        <text>ATP + protein L-histidine = ADP + protein N-phospho-L-histidine.</text>
        <dbReference type="EC" id="2.7.13.3"/>
    </reaction>
</comment>
<dbReference type="RefSeq" id="WP_380582175.1">
    <property type="nucleotide sequence ID" value="NZ_JBHSQJ010000036.1"/>
</dbReference>
<gene>
    <name evidence="12" type="ORF">ACFP3V_10205</name>
</gene>
<dbReference type="PANTHER" id="PTHR24421:SF10">
    <property type="entry name" value="NITRATE_NITRITE SENSOR PROTEIN NARQ"/>
    <property type="match status" value="1"/>
</dbReference>
<keyword evidence="4" id="KW-0808">Transferase</keyword>
<keyword evidence="10" id="KW-0472">Membrane</keyword>
<keyword evidence="5" id="KW-0547">Nucleotide-binding</keyword>
<evidence type="ECO:0000256" key="10">
    <source>
        <dbReference type="SAM" id="Phobius"/>
    </source>
</evidence>
<dbReference type="PANTHER" id="PTHR24421">
    <property type="entry name" value="NITRATE/NITRITE SENSOR PROTEIN NARX-RELATED"/>
    <property type="match status" value="1"/>
</dbReference>
<dbReference type="Pfam" id="PF02518">
    <property type="entry name" value="HATPase_c"/>
    <property type="match status" value="1"/>
</dbReference>
<feature type="transmembrane region" description="Helical" evidence="10">
    <location>
        <begin position="82"/>
        <end position="105"/>
    </location>
</feature>
<evidence type="ECO:0000256" key="4">
    <source>
        <dbReference type="ARBA" id="ARBA00022679"/>
    </source>
</evidence>
<dbReference type="Proteomes" id="UP001596174">
    <property type="component" value="Unassembled WGS sequence"/>
</dbReference>
<dbReference type="Pfam" id="PF07730">
    <property type="entry name" value="HisKA_3"/>
    <property type="match status" value="1"/>
</dbReference>
<name>A0ABW1FZX1_9ACTN</name>
<evidence type="ECO:0000256" key="3">
    <source>
        <dbReference type="ARBA" id="ARBA00022553"/>
    </source>
</evidence>
<dbReference type="InterPro" id="IPR003594">
    <property type="entry name" value="HATPase_dom"/>
</dbReference>
<keyword evidence="9" id="KW-0175">Coiled coil</keyword>
<reference evidence="13" key="1">
    <citation type="journal article" date="2019" name="Int. J. Syst. Evol. Microbiol.">
        <title>The Global Catalogue of Microorganisms (GCM) 10K type strain sequencing project: providing services to taxonomists for standard genome sequencing and annotation.</title>
        <authorList>
            <consortium name="The Broad Institute Genomics Platform"/>
            <consortium name="The Broad Institute Genome Sequencing Center for Infectious Disease"/>
            <person name="Wu L."/>
            <person name="Ma J."/>
        </authorList>
    </citation>
    <scope>NUCLEOTIDE SEQUENCE [LARGE SCALE GENOMIC DNA]</scope>
    <source>
        <strain evidence="13">JCM 4816</strain>
    </source>
</reference>
<dbReference type="SUPFAM" id="SSF55874">
    <property type="entry name" value="ATPase domain of HSP90 chaperone/DNA topoisomerase II/histidine kinase"/>
    <property type="match status" value="1"/>
</dbReference>
<evidence type="ECO:0000256" key="2">
    <source>
        <dbReference type="ARBA" id="ARBA00012438"/>
    </source>
</evidence>
<sequence>MYDAMFRALRRALLGALTRVVRFLRILRDAAWAAPDRPVAVLSRLSPRLRIVALVLALAAVGGMAVSANYQLNQLVPGSMAWALAALAVFPLLLATSRPLAGWRMSGIGLSLTTFAEVGHAPTPFWPWPVGGCVAFLVLLFLTAQRYGRDIAVGVDVLTAGLVLLPAIPLVGLPPVVLAIAAVAVTLVLVLGEAIHSRREAERHLEQAEQQRRAGLARQAVLEERSRIARELHDVVAHHMSMIAIQAEAAPYKEPGLPERTLATFAAIREASTTALTEMRRVIGLLREDDADVERAPQPGIDSIPDMVRAARQAGMQVDLTLTGLPERPPTVVDVSVYRIVQEALSNAGRHAPGARVEIEVVRTSDAVRVVVADDGQTNGQTVTPGGNGGHGLTGMRERAALLGGTLHAAPGERGGFVVAAELPLGESAAEQAEQAERATDGR</sequence>
<keyword evidence="13" id="KW-1185">Reference proteome</keyword>
<dbReference type="GO" id="GO:0016301">
    <property type="term" value="F:kinase activity"/>
    <property type="evidence" value="ECO:0007669"/>
    <property type="project" value="UniProtKB-KW"/>
</dbReference>
<feature type="coiled-coil region" evidence="9">
    <location>
        <begin position="191"/>
        <end position="225"/>
    </location>
</feature>
<feature type="transmembrane region" description="Helical" evidence="10">
    <location>
        <begin position="151"/>
        <end position="170"/>
    </location>
</feature>
<dbReference type="EMBL" id="JBHSQJ010000036">
    <property type="protein sequence ID" value="MFC5907593.1"/>
    <property type="molecule type" value="Genomic_DNA"/>
</dbReference>
<dbReference type="InterPro" id="IPR011712">
    <property type="entry name" value="Sig_transdc_His_kin_sub3_dim/P"/>
</dbReference>
<evidence type="ECO:0000313" key="13">
    <source>
        <dbReference type="Proteomes" id="UP001596174"/>
    </source>
</evidence>
<evidence type="ECO:0000256" key="5">
    <source>
        <dbReference type="ARBA" id="ARBA00022741"/>
    </source>
</evidence>
<dbReference type="Gene3D" id="3.30.565.10">
    <property type="entry name" value="Histidine kinase-like ATPase, C-terminal domain"/>
    <property type="match status" value="1"/>
</dbReference>
<keyword evidence="7" id="KW-0067">ATP-binding</keyword>
<accession>A0ABW1FZX1</accession>
<dbReference type="SMART" id="SM00387">
    <property type="entry name" value="HATPase_c"/>
    <property type="match status" value="1"/>
</dbReference>
<dbReference type="EC" id="2.7.13.3" evidence="2"/>
<evidence type="ECO:0000256" key="8">
    <source>
        <dbReference type="ARBA" id="ARBA00023012"/>
    </source>
</evidence>
<evidence type="ECO:0000256" key="7">
    <source>
        <dbReference type="ARBA" id="ARBA00022840"/>
    </source>
</evidence>
<evidence type="ECO:0000256" key="9">
    <source>
        <dbReference type="SAM" id="Coils"/>
    </source>
</evidence>
<dbReference type="CDD" id="cd16917">
    <property type="entry name" value="HATPase_UhpB-NarQ-NarX-like"/>
    <property type="match status" value="1"/>
</dbReference>
<keyword evidence="10" id="KW-0812">Transmembrane</keyword>
<feature type="transmembrane region" description="Helical" evidence="10">
    <location>
        <begin position="176"/>
        <end position="195"/>
    </location>
</feature>
<evidence type="ECO:0000259" key="11">
    <source>
        <dbReference type="SMART" id="SM00387"/>
    </source>
</evidence>
<keyword evidence="3" id="KW-0597">Phosphoprotein</keyword>
<evidence type="ECO:0000256" key="6">
    <source>
        <dbReference type="ARBA" id="ARBA00022777"/>
    </source>
</evidence>
<keyword evidence="8" id="KW-0902">Two-component regulatory system</keyword>
<dbReference type="InterPro" id="IPR050482">
    <property type="entry name" value="Sensor_HK_TwoCompSys"/>
</dbReference>
<evidence type="ECO:0000256" key="1">
    <source>
        <dbReference type="ARBA" id="ARBA00000085"/>
    </source>
</evidence>
<organism evidence="12 13">
    <name type="scientific">Streptacidiphilus monticola</name>
    <dbReference type="NCBI Taxonomy" id="2161674"/>
    <lineage>
        <taxon>Bacteria</taxon>
        <taxon>Bacillati</taxon>
        <taxon>Actinomycetota</taxon>
        <taxon>Actinomycetes</taxon>
        <taxon>Kitasatosporales</taxon>
        <taxon>Streptomycetaceae</taxon>
        <taxon>Streptacidiphilus</taxon>
    </lineage>
</organism>